<dbReference type="Pfam" id="PF19800">
    <property type="entry name" value="DUF6283"/>
    <property type="match status" value="1"/>
</dbReference>
<dbReference type="EMBL" id="JBHSMZ010000014">
    <property type="protein sequence ID" value="MFC5550313.1"/>
    <property type="molecule type" value="Genomic_DNA"/>
</dbReference>
<dbReference type="Proteomes" id="UP001596086">
    <property type="component" value="Unassembled WGS sequence"/>
</dbReference>
<name>A0ABW0S529_9BURK</name>
<reference evidence="2" key="1">
    <citation type="journal article" date="2019" name="Int. J. Syst. Evol. Microbiol.">
        <title>The Global Catalogue of Microorganisms (GCM) 10K type strain sequencing project: providing services to taxonomists for standard genome sequencing and annotation.</title>
        <authorList>
            <consortium name="The Broad Institute Genomics Platform"/>
            <consortium name="The Broad Institute Genome Sequencing Center for Infectious Disease"/>
            <person name="Wu L."/>
            <person name="Ma J."/>
        </authorList>
    </citation>
    <scope>NUCLEOTIDE SEQUENCE [LARGE SCALE GENOMIC DNA]</scope>
    <source>
        <strain evidence="2">CGMCC 4.5798</strain>
    </source>
</reference>
<evidence type="ECO:0000313" key="2">
    <source>
        <dbReference type="Proteomes" id="UP001596086"/>
    </source>
</evidence>
<comment type="caution">
    <text evidence="1">The sequence shown here is derived from an EMBL/GenBank/DDBJ whole genome shotgun (WGS) entry which is preliminary data.</text>
</comment>
<proteinExistence type="predicted"/>
<sequence length="94" mass="10316">MESLPNMKAPCQDCPFRKDTLKGWLGAERMAEILAADSFVCHKKTDMQCAGHMLINGRDNAFVRLAARLRIPLSLGGADTVFASATACIEHHEN</sequence>
<keyword evidence="2" id="KW-1185">Reference proteome</keyword>
<dbReference type="RefSeq" id="WP_379772717.1">
    <property type="nucleotide sequence ID" value="NZ_JBHSMZ010000014.1"/>
</dbReference>
<dbReference type="InterPro" id="IPR046250">
    <property type="entry name" value="DUF6283"/>
</dbReference>
<gene>
    <name evidence="1" type="ORF">ACFPO9_17490</name>
</gene>
<accession>A0ABW0S529</accession>
<evidence type="ECO:0000313" key="1">
    <source>
        <dbReference type="EMBL" id="MFC5550313.1"/>
    </source>
</evidence>
<organism evidence="1 2">
    <name type="scientific">Massilia aerilata</name>
    <dbReference type="NCBI Taxonomy" id="453817"/>
    <lineage>
        <taxon>Bacteria</taxon>
        <taxon>Pseudomonadati</taxon>
        <taxon>Pseudomonadota</taxon>
        <taxon>Betaproteobacteria</taxon>
        <taxon>Burkholderiales</taxon>
        <taxon>Oxalobacteraceae</taxon>
        <taxon>Telluria group</taxon>
        <taxon>Massilia</taxon>
    </lineage>
</organism>
<protein>
    <submittedName>
        <fullName evidence="1">DUF6283 family protein</fullName>
    </submittedName>
</protein>